<dbReference type="Pfam" id="PF03009">
    <property type="entry name" value="GDPD"/>
    <property type="match status" value="1"/>
</dbReference>
<dbReference type="PANTHER" id="PTHR46211">
    <property type="entry name" value="GLYCEROPHOSPHORYL DIESTER PHOSPHODIESTERASE"/>
    <property type="match status" value="1"/>
</dbReference>
<name>A0ABV6R8K7_9MICO</name>
<dbReference type="Proteomes" id="UP001589793">
    <property type="component" value="Unassembled WGS sequence"/>
</dbReference>
<proteinExistence type="predicted"/>
<dbReference type="InterPro" id="IPR030395">
    <property type="entry name" value="GP_PDE_dom"/>
</dbReference>
<dbReference type="EMBL" id="JBHLSV010000004">
    <property type="protein sequence ID" value="MFC0673293.1"/>
    <property type="molecule type" value="Genomic_DNA"/>
</dbReference>
<protein>
    <submittedName>
        <fullName evidence="3">Glycerophosphodiester phosphodiesterase family protein</fullName>
    </submittedName>
</protein>
<evidence type="ECO:0000313" key="4">
    <source>
        <dbReference type="Proteomes" id="UP001589793"/>
    </source>
</evidence>
<comment type="caution">
    <text evidence="3">The sequence shown here is derived from an EMBL/GenBank/DDBJ whole genome shotgun (WGS) entry which is preliminary data.</text>
</comment>
<dbReference type="PANTHER" id="PTHR46211:SF1">
    <property type="entry name" value="GLYCEROPHOSPHODIESTER PHOSPHODIESTERASE, CYTOPLASMIC"/>
    <property type="match status" value="1"/>
</dbReference>
<gene>
    <name evidence="3" type="ORF">ACFFF6_04900</name>
</gene>
<dbReference type="SUPFAM" id="SSF51695">
    <property type="entry name" value="PLC-like phosphodiesterases"/>
    <property type="match status" value="1"/>
</dbReference>
<keyword evidence="4" id="KW-1185">Reference proteome</keyword>
<dbReference type="RefSeq" id="WP_376978751.1">
    <property type="nucleotide sequence ID" value="NZ_JBHLSV010000004.1"/>
</dbReference>
<dbReference type="CDD" id="cd08566">
    <property type="entry name" value="GDPD_AtGDE_like"/>
    <property type="match status" value="1"/>
</dbReference>
<dbReference type="PROSITE" id="PS51704">
    <property type="entry name" value="GP_PDE"/>
    <property type="match status" value="1"/>
</dbReference>
<feature type="region of interest" description="Disordered" evidence="1">
    <location>
        <begin position="1"/>
        <end position="22"/>
    </location>
</feature>
<accession>A0ABV6R8K7</accession>
<dbReference type="Gene3D" id="3.20.20.190">
    <property type="entry name" value="Phosphatidylinositol (PI) phosphodiesterase"/>
    <property type="match status" value="1"/>
</dbReference>
<evidence type="ECO:0000256" key="1">
    <source>
        <dbReference type="SAM" id="MobiDB-lite"/>
    </source>
</evidence>
<dbReference type="InterPro" id="IPR017946">
    <property type="entry name" value="PLC-like_Pdiesterase_TIM-brl"/>
</dbReference>
<organism evidence="3 4">
    <name type="scientific">Brachybacterium hainanense</name>
    <dbReference type="NCBI Taxonomy" id="1541174"/>
    <lineage>
        <taxon>Bacteria</taxon>
        <taxon>Bacillati</taxon>
        <taxon>Actinomycetota</taxon>
        <taxon>Actinomycetes</taxon>
        <taxon>Micrococcales</taxon>
        <taxon>Dermabacteraceae</taxon>
        <taxon>Brachybacterium</taxon>
    </lineage>
</organism>
<reference evidence="3 4" key="1">
    <citation type="submission" date="2024-09" db="EMBL/GenBank/DDBJ databases">
        <authorList>
            <person name="Sun Q."/>
            <person name="Mori K."/>
        </authorList>
    </citation>
    <scope>NUCLEOTIDE SEQUENCE [LARGE SCALE GENOMIC DNA]</scope>
    <source>
        <strain evidence="3 4">CICC 10874</strain>
    </source>
</reference>
<evidence type="ECO:0000259" key="2">
    <source>
        <dbReference type="PROSITE" id="PS51704"/>
    </source>
</evidence>
<evidence type="ECO:0000313" key="3">
    <source>
        <dbReference type="EMBL" id="MFC0673293.1"/>
    </source>
</evidence>
<feature type="domain" description="GP-PDE" evidence="2">
    <location>
        <begin position="42"/>
        <end position="313"/>
    </location>
</feature>
<sequence length="313" mass="33875">MSTSASAAVAGPLPSRDPLVVGRPEHAGTNALLNAHLARRGPLVIAHRGTGIASIVENTRAAARASLASGADVVEIDLTESADGAWFAFHDGEEPRLLGISENLRLLTAAQIRELEYVHVARPGRTARVEGLLEVLVSLAPTPGADLAPLVNLDRSWTAWPRLLPALDELGMTGQILLKSPAPLREQLDVLRAHPVKHPYLPICRSPQEVEEITRDRDLNVVGVELLTPTLDHPFADPAYIAALHARGLCVLLNAERLANDKRLFGDHDDELAVLCGPEQGWGPLLDLGADLVQTDWPWLLSAFRDGRRRPGR</sequence>